<reference evidence="2 3" key="2">
    <citation type="journal article" date="2017" name="Genome Biol.">
        <title>New reference genome sequences of hot pepper reveal the massive evolution of plant disease-resistance genes by retroduplication.</title>
        <authorList>
            <person name="Kim S."/>
            <person name="Park J."/>
            <person name="Yeom S.I."/>
            <person name="Kim Y.M."/>
            <person name="Seo E."/>
            <person name="Kim K.T."/>
            <person name="Kim M.S."/>
            <person name="Lee J.M."/>
            <person name="Cheong K."/>
            <person name="Shin H.S."/>
            <person name="Kim S.B."/>
            <person name="Han K."/>
            <person name="Lee J."/>
            <person name="Park M."/>
            <person name="Lee H.A."/>
            <person name="Lee H.Y."/>
            <person name="Lee Y."/>
            <person name="Oh S."/>
            <person name="Lee J.H."/>
            <person name="Choi E."/>
            <person name="Choi E."/>
            <person name="Lee S.E."/>
            <person name="Jeon J."/>
            <person name="Kim H."/>
            <person name="Choi G."/>
            <person name="Song H."/>
            <person name="Lee J."/>
            <person name="Lee S.C."/>
            <person name="Kwon J.K."/>
            <person name="Lee H.Y."/>
            <person name="Koo N."/>
            <person name="Hong Y."/>
            <person name="Kim R.W."/>
            <person name="Kang W.H."/>
            <person name="Huh J.H."/>
            <person name="Kang B.C."/>
            <person name="Yang T.J."/>
            <person name="Lee Y.H."/>
            <person name="Bennetzen J.L."/>
            <person name="Choi D."/>
        </authorList>
    </citation>
    <scope>NUCLEOTIDE SEQUENCE [LARGE SCALE GENOMIC DNA]</scope>
    <source>
        <strain evidence="3">cv. CM334</strain>
    </source>
</reference>
<dbReference type="InterPro" id="IPR029048">
    <property type="entry name" value="HSP70_C_sf"/>
</dbReference>
<evidence type="ECO:0000313" key="3">
    <source>
        <dbReference type="Proteomes" id="UP000222542"/>
    </source>
</evidence>
<dbReference type="AlphaFoldDB" id="A0A2G2ZG37"/>
<dbReference type="STRING" id="4072.A0A2G2ZG37"/>
<proteinExistence type="predicted"/>
<dbReference type="EMBL" id="AYRZ02000005">
    <property type="protein sequence ID" value="PHT80871.1"/>
    <property type="molecule type" value="Genomic_DNA"/>
</dbReference>
<evidence type="ECO:0000313" key="2">
    <source>
        <dbReference type="EMBL" id="PHT80871.1"/>
    </source>
</evidence>
<gene>
    <name evidence="2" type="ORF">T459_13886</name>
</gene>
<reference evidence="2 3" key="1">
    <citation type="journal article" date="2014" name="Nat. Genet.">
        <title>Genome sequence of the hot pepper provides insights into the evolution of pungency in Capsicum species.</title>
        <authorList>
            <person name="Kim S."/>
            <person name="Park M."/>
            <person name="Yeom S.I."/>
            <person name="Kim Y.M."/>
            <person name="Lee J.M."/>
            <person name="Lee H.A."/>
            <person name="Seo E."/>
            <person name="Choi J."/>
            <person name="Cheong K."/>
            <person name="Kim K.T."/>
            <person name="Jung K."/>
            <person name="Lee G.W."/>
            <person name="Oh S.K."/>
            <person name="Bae C."/>
            <person name="Kim S.B."/>
            <person name="Lee H.Y."/>
            <person name="Kim S.Y."/>
            <person name="Kim M.S."/>
            <person name="Kang B.C."/>
            <person name="Jo Y.D."/>
            <person name="Yang H.B."/>
            <person name="Jeong H.J."/>
            <person name="Kang W.H."/>
            <person name="Kwon J.K."/>
            <person name="Shin C."/>
            <person name="Lim J.Y."/>
            <person name="Park J.H."/>
            <person name="Huh J.H."/>
            <person name="Kim J.S."/>
            <person name="Kim B.D."/>
            <person name="Cohen O."/>
            <person name="Paran I."/>
            <person name="Suh M.C."/>
            <person name="Lee S.B."/>
            <person name="Kim Y.K."/>
            <person name="Shin Y."/>
            <person name="Noh S.J."/>
            <person name="Park J."/>
            <person name="Seo Y.S."/>
            <person name="Kwon S.Y."/>
            <person name="Kim H.A."/>
            <person name="Park J.M."/>
            <person name="Kim H.J."/>
            <person name="Choi S.B."/>
            <person name="Bosland P.W."/>
            <person name="Reeves G."/>
            <person name="Jo S.H."/>
            <person name="Lee B.W."/>
            <person name="Cho H.T."/>
            <person name="Choi H.S."/>
            <person name="Lee M.S."/>
            <person name="Yu Y."/>
            <person name="Do Choi Y."/>
            <person name="Park B.S."/>
            <person name="van Deynze A."/>
            <person name="Ashrafi H."/>
            <person name="Hill T."/>
            <person name="Kim W.T."/>
            <person name="Pai H.S."/>
            <person name="Ahn H.K."/>
            <person name="Yeam I."/>
            <person name="Giovannoni J.J."/>
            <person name="Rose J.K."/>
            <person name="Sorensen I."/>
            <person name="Lee S.J."/>
            <person name="Kim R.W."/>
            <person name="Choi I.Y."/>
            <person name="Choi B.S."/>
            <person name="Lim J.S."/>
            <person name="Lee Y.H."/>
            <person name="Choi D."/>
        </authorList>
    </citation>
    <scope>NUCLEOTIDE SEQUENCE [LARGE SCALE GENOMIC DNA]</scope>
    <source>
        <strain evidence="3">cv. CM334</strain>
    </source>
</reference>
<feature type="region of interest" description="Disordered" evidence="1">
    <location>
        <begin position="24"/>
        <end position="43"/>
    </location>
</feature>
<accession>A0A2G2ZG37</accession>
<evidence type="ECO:0000256" key="1">
    <source>
        <dbReference type="SAM" id="MobiDB-lite"/>
    </source>
</evidence>
<dbReference type="Gene3D" id="1.20.1270.10">
    <property type="match status" value="1"/>
</dbReference>
<organism evidence="2 3">
    <name type="scientific">Capsicum annuum</name>
    <name type="common">Capsicum pepper</name>
    <dbReference type="NCBI Taxonomy" id="4072"/>
    <lineage>
        <taxon>Eukaryota</taxon>
        <taxon>Viridiplantae</taxon>
        <taxon>Streptophyta</taxon>
        <taxon>Embryophyta</taxon>
        <taxon>Tracheophyta</taxon>
        <taxon>Spermatophyta</taxon>
        <taxon>Magnoliopsida</taxon>
        <taxon>eudicotyledons</taxon>
        <taxon>Gunneridae</taxon>
        <taxon>Pentapetalae</taxon>
        <taxon>asterids</taxon>
        <taxon>lamiids</taxon>
        <taxon>Solanales</taxon>
        <taxon>Solanaceae</taxon>
        <taxon>Solanoideae</taxon>
        <taxon>Capsiceae</taxon>
        <taxon>Capsicum</taxon>
    </lineage>
</organism>
<name>A0A2G2ZG37_CAPAN</name>
<keyword evidence="3" id="KW-1185">Reference proteome</keyword>
<sequence>MKELESICNLIIAKMYQGAGDDICADMGDDGPSPSGGSGVDPKIEKVCDKDEMARAGLEVGINTLRERPNTDRYADELDRTFVALMTPVDTHHEI</sequence>
<comment type="caution">
    <text evidence="2">The sequence shown here is derived from an EMBL/GenBank/DDBJ whole genome shotgun (WGS) entry which is preliminary data.</text>
</comment>
<protein>
    <submittedName>
        <fullName evidence="2">Uncharacterized protein</fullName>
    </submittedName>
</protein>
<dbReference type="Gramene" id="PHT80871">
    <property type="protein sequence ID" value="PHT80871"/>
    <property type="gene ID" value="T459_13886"/>
</dbReference>
<dbReference type="Proteomes" id="UP000222542">
    <property type="component" value="Unassembled WGS sequence"/>
</dbReference>